<evidence type="ECO:0000313" key="2">
    <source>
        <dbReference type="EMBL" id="KAG7533422.1"/>
    </source>
</evidence>
<dbReference type="Proteomes" id="UP000694240">
    <property type="component" value="Chromosome 13"/>
</dbReference>
<feature type="region of interest" description="Disordered" evidence="1">
    <location>
        <begin position="76"/>
        <end position="151"/>
    </location>
</feature>
<feature type="non-terminal residue" evidence="2">
    <location>
        <position position="151"/>
    </location>
</feature>
<comment type="caution">
    <text evidence="2">The sequence shown here is derived from an EMBL/GenBank/DDBJ whole genome shotgun (WGS) entry which is preliminary data.</text>
</comment>
<keyword evidence="3" id="KW-1185">Reference proteome</keyword>
<evidence type="ECO:0000313" key="3">
    <source>
        <dbReference type="Proteomes" id="UP000694240"/>
    </source>
</evidence>
<feature type="compositionally biased region" description="Polar residues" evidence="1">
    <location>
        <begin position="115"/>
        <end position="126"/>
    </location>
</feature>
<gene>
    <name evidence="2" type="ORF">ISN45_Aa08g010570</name>
</gene>
<feature type="compositionally biased region" description="Basic and acidic residues" evidence="1">
    <location>
        <begin position="80"/>
        <end position="91"/>
    </location>
</feature>
<sequence length="151" mass="17182">MKAEDWRRGSLDVGAVVEEVAMNSYKFCNKEAVKPSSSGESLMEKLDKLYKLVEDGFKSTNQRLSKMENELRILSARKRERPETPSPRENDFFFNNPPPTMATEQPAEKADEQAPDQTTEQHTVPLTQISQTQKTTQTEEITQKISSTNEV</sequence>
<organism evidence="2 3">
    <name type="scientific">Arabidopsis thaliana x Arabidopsis arenosa</name>
    <dbReference type="NCBI Taxonomy" id="1240361"/>
    <lineage>
        <taxon>Eukaryota</taxon>
        <taxon>Viridiplantae</taxon>
        <taxon>Streptophyta</taxon>
        <taxon>Embryophyta</taxon>
        <taxon>Tracheophyta</taxon>
        <taxon>Spermatophyta</taxon>
        <taxon>Magnoliopsida</taxon>
        <taxon>eudicotyledons</taxon>
        <taxon>Gunneridae</taxon>
        <taxon>Pentapetalae</taxon>
        <taxon>rosids</taxon>
        <taxon>malvids</taxon>
        <taxon>Brassicales</taxon>
        <taxon>Brassicaceae</taxon>
        <taxon>Camelineae</taxon>
        <taxon>Arabidopsis</taxon>
    </lineage>
</organism>
<dbReference type="AlphaFoldDB" id="A0A8T1XH35"/>
<proteinExistence type="predicted"/>
<name>A0A8T1XH35_9BRAS</name>
<feature type="compositionally biased region" description="Low complexity" evidence="1">
    <location>
        <begin position="127"/>
        <end position="151"/>
    </location>
</feature>
<evidence type="ECO:0000256" key="1">
    <source>
        <dbReference type="SAM" id="MobiDB-lite"/>
    </source>
</evidence>
<protein>
    <submittedName>
        <fullName evidence="2">Uncharacterized protein</fullName>
    </submittedName>
</protein>
<accession>A0A8T1XH35</accession>
<reference evidence="2 3" key="1">
    <citation type="submission" date="2020-12" db="EMBL/GenBank/DDBJ databases">
        <title>Concerted genomic and epigenomic changes stabilize Arabidopsis allopolyploids.</title>
        <authorList>
            <person name="Chen Z."/>
        </authorList>
    </citation>
    <scope>NUCLEOTIDE SEQUENCE [LARGE SCALE GENOMIC DNA]</scope>
    <source>
        <strain evidence="2">Allo738</strain>
        <tissue evidence="2">Leaf</tissue>
    </source>
</reference>
<dbReference type="EMBL" id="JAEFBK010000013">
    <property type="protein sequence ID" value="KAG7533422.1"/>
    <property type="molecule type" value="Genomic_DNA"/>
</dbReference>